<dbReference type="SUPFAM" id="SSF52540">
    <property type="entry name" value="P-loop containing nucleoside triphosphate hydrolases"/>
    <property type="match status" value="1"/>
</dbReference>
<dbReference type="InterPro" id="IPR019808">
    <property type="entry name" value="Histidine_triad_CS"/>
</dbReference>
<dbReference type="GO" id="GO:1990165">
    <property type="term" value="F:single-strand break-containing DNA binding"/>
    <property type="evidence" value="ECO:0007669"/>
    <property type="project" value="TreeGrafter"/>
</dbReference>
<dbReference type="FunFam" id="3.40.50.300:FF:002337">
    <property type="entry name" value="Transcription factor bHLH140"/>
    <property type="match status" value="1"/>
</dbReference>
<accession>S8D4Z4</accession>
<dbReference type="AlphaFoldDB" id="S8D4Z4"/>
<keyword evidence="4" id="KW-1185">Reference proteome</keyword>
<evidence type="ECO:0000313" key="4">
    <source>
        <dbReference type="Proteomes" id="UP000015453"/>
    </source>
</evidence>
<name>S8D4Z4_9LAMI</name>
<gene>
    <name evidence="3" type="ORF">M569_17049</name>
</gene>
<dbReference type="InterPro" id="IPR027417">
    <property type="entry name" value="P-loop_NTPase"/>
</dbReference>
<dbReference type="InterPro" id="IPR032566">
    <property type="entry name" value="Znf-C2HE"/>
</dbReference>
<feature type="region of interest" description="Disordered" evidence="1">
    <location>
        <begin position="191"/>
        <end position="211"/>
    </location>
</feature>
<dbReference type="GO" id="GO:0003697">
    <property type="term" value="F:single-stranded DNA binding"/>
    <property type="evidence" value="ECO:0007669"/>
    <property type="project" value="TreeGrafter"/>
</dbReference>
<dbReference type="Pfam" id="PF13671">
    <property type="entry name" value="AAA_33"/>
    <property type="match status" value="1"/>
</dbReference>
<dbReference type="GO" id="GO:0005634">
    <property type="term" value="C:nucleus"/>
    <property type="evidence" value="ECO:0007669"/>
    <property type="project" value="TreeGrafter"/>
</dbReference>
<comment type="caution">
    <text evidence="3">The sequence shown here is derived from an EMBL/GenBank/DDBJ whole genome shotgun (WGS) entry which is preliminary data.</text>
</comment>
<feature type="non-terminal residue" evidence="3">
    <location>
        <position position="408"/>
    </location>
</feature>
<dbReference type="SUPFAM" id="SSF54197">
    <property type="entry name" value="HIT-like"/>
    <property type="match status" value="1"/>
</dbReference>
<dbReference type="Pfam" id="PF16278">
    <property type="entry name" value="zf-C2HE"/>
    <property type="match status" value="1"/>
</dbReference>
<dbReference type="PROSITE" id="PS00892">
    <property type="entry name" value="HIT_1"/>
    <property type="match status" value="1"/>
</dbReference>
<feature type="domain" description="Aprataxin C2HE/C2H2/C2HC zinc finger" evidence="2">
    <location>
        <begin position="336"/>
        <end position="390"/>
    </location>
</feature>
<dbReference type="GO" id="GO:0030983">
    <property type="term" value="F:mismatched DNA binding"/>
    <property type="evidence" value="ECO:0007669"/>
    <property type="project" value="TreeGrafter"/>
</dbReference>
<sequence>KPMVLILIGLPGSGKSTFCDGVLRISSRPWVRICQDTINKGKSGTKKQCLSAAATALNEGKSVIIDRCNVERLQRSEFLTPSAEKHAVFLDLPVELCVSRSVARSGHEGRLQGGRAAAVVNRMARNVEPPRLSEGFCRITVCRNAKDVEGSVEMYGLLGAKDSLPGGVFGQEKKIQLGIARFLGKTTEADRKAKRKACEDSNSEKKVKGGGRSWNSALHDIAMEPEEHRDVVLEYSDDYVVVNDAYPKARRHVLVVARVEGLDSIGDVGRERLPLLRELHAVGLKWAKKYIEEDGSLSFRLGYHSTPSMRQLHLHVISQDFDSPHLKNRKHWNSFSTPFFVDSVDAMSRLEEEEDNNGSTKDAKEFLDRELRCHRCGIVLPNLPNLKSHLGSCEAPFPVEANGRLVSA</sequence>
<dbReference type="Proteomes" id="UP000015453">
    <property type="component" value="Unassembled WGS sequence"/>
</dbReference>
<dbReference type="InterPro" id="IPR036265">
    <property type="entry name" value="HIT-like_sf"/>
</dbReference>
<dbReference type="EMBL" id="AUSU01009861">
    <property type="protein sequence ID" value="EPS57768.1"/>
    <property type="molecule type" value="Genomic_DNA"/>
</dbReference>
<dbReference type="FunFam" id="3.30.428.10:FF:000004">
    <property type="entry name" value="aprataxin isoform X2"/>
    <property type="match status" value="1"/>
</dbReference>
<protein>
    <recommendedName>
        <fullName evidence="2">Aprataxin C2HE/C2H2/C2HC zinc finger domain-containing protein</fullName>
    </recommendedName>
</protein>
<dbReference type="PANTHER" id="PTHR12486:SF4">
    <property type="entry name" value="APRATAXIN"/>
    <property type="match status" value="1"/>
</dbReference>
<dbReference type="GO" id="GO:0003725">
    <property type="term" value="F:double-stranded RNA binding"/>
    <property type="evidence" value="ECO:0007669"/>
    <property type="project" value="TreeGrafter"/>
</dbReference>
<organism evidence="3 4">
    <name type="scientific">Genlisea aurea</name>
    <dbReference type="NCBI Taxonomy" id="192259"/>
    <lineage>
        <taxon>Eukaryota</taxon>
        <taxon>Viridiplantae</taxon>
        <taxon>Streptophyta</taxon>
        <taxon>Embryophyta</taxon>
        <taxon>Tracheophyta</taxon>
        <taxon>Spermatophyta</taxon>
        <taxon>Magnoliopsida</taxon>
        <taxon>eudicotyledons</taxon>
        <taxon>Gunneridae</taxon>
        <taxon>Pentapetalae</taxon>
        <taxon>asterids</taxon>
        <taxon>lamiids</taxon>
        <taxon>Lamiales</taxon>
        <taxon>Lentibulariaceae</taxon>
        <taxon>Genlisea</taxon>
    </lineage>
</organism>
<proteinExistence type="predicted"/>
<dbReference type="GO" id="GO:0000012">
    <property type="term" value="P:single strand break repair"/>
    <property type="evidence" value="ECO:0007669"/>
    <property type="project" value="TreeGrafter"/>
</dbReference>
<dbReference type="OrthoDB" id="3512845at2759"/>
<dbReference type="Gene3D" id="3.30.428.10">
    <property type="entry name" value="HIT-like"/>
    <property type="match status" value="1"/>
</dbReference>
<dbReference type="Pfam" id="PF11969">
    <property type="entry name" value="DcpS_C"/>
    <property type="match status" value="1"/>
</dbReference>
<dbReference type="Gene3D" id="3.40.50.300">
    <property type="entry name" value="P-loop containing nucleotide triphosphate hydrolases"/>
    <property type="match status" value="1"/>
</dbReference>
<dbReference type="PANTHER" id="PTHR12486">
    <property type="entry name" value="APRATAXIN-RELATED"/>
    <property type="match status" value="1"/>
</dbReference>
<reference evidence="3 4" key="1">
    <citation type="journal article" date="2013" name="BMC Genomics">
        <title>The miniature genome of a carnivorous plant Genlisea aurea contains a low number of genes and short non-coding sequences.</title>
        <authorList>
            <person name="Leushkin E.V."/>
            <person name="Sutormin R.A."/>
            <person name="Nabieva E.R."/>
            <person name="Penin A.A."/>
            <person name="Kondrashov A.S."/>
            <person name="Logacheva M.D."/>
        </authorList>
    </citation>
    <scope>NUCLEOTIDE SEQUENCE [LARGE SCALE GENOMIC DNA]</scope>
</reference>
<dbReference type="GO" id="GO:0033699">
    <property type="term" value="F:DNA 5'-adenosine monophosphate hydrolase activity"/>
    <property type="evidence" value="ECO:0007669"/>
    <property type="project" value="TreeGrafter"/>
</dbReference>
<evidence type="ECO:0000313" key="3">
    <source>
        <dbReference type="EMBL" id="EPS57768.1"/>
    </source>
</evidence>
<feature type="non-terminal residue" evidence="3">
    <location>
        <position position="1"/>
    </location>
</feature>
<feature type="compositionally biased region" description="Basic and acidic residues" evidence="1">
    <location>
        <begin position="191"/>
        <end position="207"/>
    </location>
</feature>
<evidence type="ECO:0000259" key="2">
    <source>
        <dbReference type="Pfam" id="PF16278"/>
    </source>
</evidence>
<evidence type="ECO:0000256" key="1">
    <source>
        <dbReference type="SAM" id="MobiDB-lite"/>
    </source>
</evidence>